<evidence type="ECO:0000313" key="3">
    <source>
        <dbReference type="Proteomes" id="UP001500668"/>
    </source>
</evidence>
<keyword evidence="3" id="KW-1185">Reference proteome</keyword>
<dbReference type="Gene3D" id="3.30.450.30">
    <property type="entry name" value="Dynein light chain 2a, cytoplasmic"/>
    <property type="match status" value="1"/>
</dbReference>
<evidence type="ECO:0000313" key="2">
    <source>
        <dbReference type="EMBL" id="GAA0612232.1"/>
    </source>
</evidence>
<sequence>MTSEMQAAVPGGVDWLLNDLQALGVRFSVVVSADGLVSGHSDGINRDSADQVASAVSGVWALGKALAVTLDAESNAVRQNLLETTAGFMLITAVAENGYLAVGTHPDIDLSVVAHRMNELAVKVGQQLSSKARTRTAQADLRL</sequence>
<organism evidence="2 3">
    <name type="scientific">Streptomyces crystallinus</name>
    <dbReference type="NCBI Taxonomy" id="68191"/>
    <lineage>
        <taxon>Bacteria</taxon>
        <taxon>Bacillati</taxon>
        <taxon>Actinomycetota</taxon>
        <taxon>Actinomycetes</taxon>
        <taxon>Kitasatosporales</taxon>
        <taxon>Streptomycetaceae</taxon>
        <taxon>Streptomyces</taxon>
    </lineage>
</organism>
<dbReference type="SMART" id="SM00960">
    <property type="entry name" value="Robl_LC7"/>
    <property type="match status" value="1"/>
</dbReference>
<dbReference type="InterPro" id="IPR053141">
    <property type="entry name" value="Mycobact_SerProt_Inhib_Rv3364c"/>
</dbReference>
<proteinExistence type="predicted"/>
<dbReference type="RefSeq" id="WP_344076372.1">
    <property type="nucleotide sequence ID" value="NZ_BAAACA010000034.1"/>
</dbReference>
<name>A0ABP3RQB0_9ACTN</name>
<dbReference type="PANTHER" id="PTHR36222">
    <property type="entry name" value="SERINE PROTEASE INHIBITOR RV3364C"/>
    <property type="match status" value="1"/>
</dbReference>
<feature type="domain" description="Roadblock/LAMTOR2" evidence="1">
    <location>
        <begin position="14"/>
        <end position="104"/>
    </location>
</feature>
<dbReference type="EMBL" id="BAAACA010000034">
    <property type="protein sequence ID" value="GAA0612232.1"/>
    <property type="molecule type" value="Genomic_DNA"/>
</dbReference>
<dbReference type="SUPFAM" id="SSF103196">
    <property type="entry name" value="Roadblock/LC7 domain"/>
    <property type="match status" value="1"/>
</dbReference>
<comment type="caution">
    <text evidence="2">The sequence shown here is derived from an EMBL/GenBank/DDBJ whole genome shotgun (WGS) entry which is preliminary data.</text>
</comment>
<protein>
    <submittedName>
        <fullName evidence="2">Roadblock/LC7 domain-containing protein</fullName>
    </submittedName>
</protein>
<dbReference type="Proteomes" id="UP001500668">
    <property type="component" value="Unassembled WGS sequence"/>
</dbReference>
<dbReference type="Pfam" id="PF03259">
    <property type="entry name" value="Robl_LC7"/>
    <property type="match status" value="1"/>
</dbReference>
<gene>
    <name evidence="2" type="ORF">GCM10010394_47560</name>
</gene>
<dbReference type="InterPro" id="IPR004942">
    <property type="entry name" value="Roadblock/LAMTOR2_dom"/>
</dbReference>
<evidence type="ECO:0000259" key="1">
    <source>
        <dbReference type="SMART" id="SM00960"/>
    </source>
</evidence>
<dbReference type="PANTHER" id="PTHR36222:SF1">
    <property type="entry name" value="SERINE PROTEASE INHIBITOR RV3364C"/>
    <property type="match status" value="1"/>
</dbReference>
<accession>A0ABP3RQB0</accession>
<reference evidence="3" key="1">
    <citation type="journal article" date="2019" name="Int. J. Syst. Evol. Microbiol.">
        <title>The Global Catalogue of Microorganisms (GCM) 10K type strain sequencing project: providing services to taxonomists for standard genome sequencing and annotation.</title>
        <authorList>
            <consortium name="The Broad Institute Genomics Platform"/>
            <consortium name="The Broad Institute Genome Sequencing Center for Infectious Disease"/>
            <person name="Wu L."/>
            <person name="Ma J."/>
        </authorList>
    </citation>
    <scope>NUCLEOTIDE SEQUENCE [LARGE SCALE GENOMIC DNA]</scope>
    <source>
        <strain evidence="3">JCM 5067</strain>
    </source>
</reference>